<dbReference type="Proteomes" id="UP000061348">
    <property type="component" value="Unassembled WGS sequence"/>
</dbReference>
<comment type="caution">
    <text evidence="1">The sequence shown here is derived from an EMBL/GenBank/DDBJ whole genome shotgun (WGS) entry which is preliminary data.</text>
</comment>
<organism evidence="1 2">
    <name type="scientific">Pseudomonas fluorescens</name>
    <dbReference type="NCBI Taxonomy" id="294"/>
    <lineage>
        <taxon>Bacteria</taxon>
        <taxon>Pseudomonadati</taxon>
        <taxon>Pseudomonadota</taxon>
        <taxon>Gammaproteobacteria</taxon>
        <taxon>Pseudomonadales</taxon>
        <taxon>Pseudomonadaceae</taxon>
        <taxon>Pseudomonas</taxon>
    </lineage>
</organism>
<sequence>MLSIIFAWPMRNPVRAAGNTYGARLMFSMPPAMITSASPQRMACAPRCKALRPEPQTLFRVRLGTAWGRPARIEAWRAGFWPLPAVSTWPRITSSTCAGSRPVCCSRRRITAAPSSGAGMFASEPWKLPTAVRVAATITTSCMESVLTGSAFLERGPGRSVYRRSCSQSLQR</sequence>
<gene>
    <name evidence="1" type="ORF">PFLmoz3_02613</name>
</gene>
<reference evidence="1 2" key="1">
    <citation type="submission" date="2015-05" db="EMBL/GenBank/DDBJ databases">
        <title>A genomic and transcriptomic approach to investigate the blue pigment phenotype in Pseudomonas fluorescens.</title>
        <authorList>
            <person name="Andreani N.A."/>
            <person name="Cardazzo B."/>
        </authorList>
    </citation>
    <scope>NUCLEOTIDE SEQUENCE [LARGE SCALE GENOMIC DNA]</scope>
    <source>
        <strain evidence="1 2">Ps_22</strain>
    </source>
</reference>
<dbReference type="AlphaFoldDB" id="A0A109LHW6"/>
<accession>A0A109LHW6</accession>
<proteinExistence type="predicted"/>
<dbReference type="EMBL" id="LCYA01000067">
    <property type="protein sequence ID" value="KWV87676.1"/>
    <property type="molecule type" value="Genomic_DNA"/>
</dbReference>
<evidence type="ECO:0000313" key="1">
    <source>
        <dbReference type="EMBL" id="KWV87676.1"/>
    </source>
</evidence>
<name>A0A109LHW6_PSEFL</name>
<evidence type="ECO:0000313" key="2">
    <source>
        <dbReference type="Proteomes" id="UP000061348"/>
    </source>
</evidence>
<protein>
    <submittedName>
        <fullName evidence="1">Uncharacterized protein</fullName>
    </submittedName>
</protein>